<protein>
    <submittedName>
        <fullName evidence="2">Uncharacterized protein</fullName>
    </submittedName>
</protein>
<dbReference type="SUPFAM" id="SSF81901">
    <property type="entry name" value="HCP-like"/>
    <property type="match status" value="1"/>
</dbReference>
<name>A0A3G5A081_9VIRU</name>
<dbReference type="Gene3D" id="1.25.40.10">
    <property type="entry name" value="Tetratricopeptide repeat domain"/>
    <property type="match status" value="1"/>
</dbReference>
<dbReference type="InterPro" id="IPR011990">
    <property type="entry name" value="TPR-like_helical_dom_sf"/>
</dbReference>
<feature type="repeat" description="TPR" evidence="1">
    <location>
        <begin position="135"/>
        <end position="168"/>
    </location>
</feature>
<reference evidence="2" key="1">
    <citation type="submission" date="2018-10" db="EMBL/GenBank/DDBJ databases">
        <title>Hidden diversity of soil giant viruses.</title>
        <authorList>
            <person name="Schulz F."/>
            <person name="Alteio L."/>
            <person name="Goudeau D."/>
            <person name="Ryan E.M."/>
            <person name="Malmstrom R.R."/>
            <person name="Blanchard J."/>
            <person name="Woyke T."/>
        </authorList>
    </citation>
    <scope>NUCLEOTIDE SEQUENCE</scope>
    <source>
        <strain evidence="2">FNV1</strain>
    </source>
</reference>
<dbReference type="InterPro" id="IPR019734">
    <property type="entry name" value="TPR_rpt"/>
</dbReference>
<gene>
    <name evidence="2" type="ORF">Faunusvirus6_21</name>
</gene>
<dbReference type="SMART" id="SM00028">
    <property type="entry name" value="TPR"/>
    <property type="match status" value="4"/>
</dbReference>
<keyword evidence="1" id="KW-0802">TPR repeat</keyword>
<sequence>MSSDYIAEIKNYLQTNHLVYIELKNNDDIKMVYDLLVHGKIAENITSATNPIVLIYYGAYFYMAHTSADYIKMKKYYDMAIQQNNAIAMSNIGIYYCFINDTENMMRYYKMAYSHRFDECNLLSNCGLVSGSGPYTAMNSVGNYYYGRSDFVNALKYYQMAGELEPHGGDYLYTIGRCYEQCNDSANMMKYYDMAIELGNKNGLAALISYYRTTDVDKFVAYCKKIIETGNTEYITTLGNYYYDSEQYSAGFKTFMELYKVHHTNITYYLMKFLSRNNTLLTEFIGKHFEQCDIIKTHEETIKTQTEYIEQLELMPEGPKYAEAKAHFNASVELLENITDINL</sequence>
<evidence type="ECO:0000256" key="1">
    <source>
        <dbReference type="PROSITE-ProRule" id="PRU00339"/>
    </source>
</evidence>
<organism evidence="2">
    <name type="scientific">Faunusvirus sp</name>
    <dbReference type="NCBI Taxonomy" id="2487766"/>
    <lineage>
        <taxon>Viruses</taxon>
        <taxon>Varidnaviria</taxon>
        <taxon>Bamfordvirae</taxon>
        <taxon>Nucleocytoviricota</taxon>
        <taxon>Megaviricetes</taxon>
        <taxon>Imitervirales</taxon>
        <taxon>Mimiviridae</taxon>
    </lineage>
</organism>
<dbReference type="EMBL" id="MK072137">
    <property type="protein sequence ID" value="AYV79243.1"/>
    <property type="molecule type" value="Genomic_DNA"/>
</dbReference>
<dbReference type="PROSITE" id="PS50005">
    <property type="entry name" value="TPR"/>
    <property type="match status" value="1"/>
</dbReference>
<proteinExistence type="predicted"/>
<accession>A0A3G5A081</accession>
<evidence type="ECO:0000313" key="2">
    <source>
        <dbReference type="EMBL" id="AYV79243.1"/>
    </source>
</evidence>